<evidence type="ECO:0000313" key="1">
    <source>
        <dbReference type="EMBL" id="ENN77143.1"/>
    </source>
</evidence>
<dbReference type="CDD" id="cd22679">
    <property type="entry name" value="FHA_SLMAP"/>
    <property type="match status" value="1"/>
</dbReference>
<dbReference type="InterPro" id="IPR008984">
    <property type="entry name" value="SMAD_FHA_dom_sf"/>
</dbReference>
<dbReference type="AlphaFoldDB" id="N6THB0"/>
<dbReference type="InterPro" id="IPR000253">
    <property type="entry name" value="FHA_dom"/>
</dbReference>
<dbReference type="PANTHER" id="PTHR15715">
    <property type="entry name" value="CENTROSOMAL PROTEIN OF 170 KDA"/>
    <property type="match status" value="1"/>
</dbReference>
<protein>
    <submittedName>
        <fullName evidence="1">Uncharacterized protein</fullName>
    </submittedName>
</protein>
<name>N6THB0_DENPD</name>
<gene>
    <name evidence="1" type="ORF">YQE_06357</name>
</gene>
<dbReference type="EMBL" id="KB740950">
    <property type="protein sequence ID" value="ENN77143.1"/>
    <property type="molecule type" value="Genomic_DNA"/>
</dbReference>
<accession>N6THB0</accession>
<dbReference type="SMART" id="SM00240">
    <property type="entry name" value="FHA"/>
    <property type="match status" value="1"/>
</dbReference>
<sequence length="172" mass="19150">MVVVSESWVKNVSPHVPANKDVVLENNENMGAQAVLICRPNSLHFQERILSLDQPVEVSRAVGRAKPTSTNAIFDCKVLSKHHALLWYDNGKFYIQDTKSSNGTFVNSNRLSPEVYEIHSGDIIQFGVDVVECNRKVTHGCIIAIVRLYLPDGVMVKANPCIADEETHGEYT</sequence>
<dbReference type="InterPro" id="IPR051176">
    <property type="entry name" value="Cent_Immune-Sig_Mod"/>
</dbReference>
<organism evidence="1">
    <name type="scientific">Dendroctonus ponderosae</name>
    <name type="common">Mountain pine beetle</name>
    <dbReference type="NCBI Taxonomy" id="77166"/>
    <lineage>
        <taxon>Eukaryota</taxon>
        <taxon>Metazoa</taxon>
        <taxon>Ecdysozoa</taxon>
        <taxon>Arthropoda</taxon>
        <taxon>Hexapoda</taxon>
        <taxon>Insecta</taxon>
        <taxon>Pterygota</taxon>
        <taxon>Neoptera</taxon>
        <taxon>Endopterygota</taxon>
        <taxon>Coleoptera</taxon>
        <taxon>Polyphaga</taxon>
        <taxon>Cucujiformia</taxon>
        <taxon>Curculionidae</taxon>
        <taxon>Scolytinae</taxon>
        <taxon>Dendroctonus</taxon>
    </lineage>
</organism>
<dbReference type="PANTHER" id="PTHR15715:SF37">
    <property type="entry name" value="LD47843P"/>
    <property type="match status" value="1"/>
</dbReference>
<proteinExistence type="predicted"/>
<dbReference type="Pfam" id="PF00498">
    <property type="entry name" value="FHA"/>
    <property type="match status" value="1"/>
</dbReference>
<reference evidence="1" key="1">
    <citation type="journal article" date="2013" name="Genome Biol.">
        <title>Draft genome of the mountain pine beetle, Dendroctonus ponderosae Hopkins, a major forest pest.</title>
        <authorList>
            <person name="Keeling C.I."/>
            <person name="Yuen M.M."/>
            <person name="Liao N.Y."/>
            <person name="Docking T.R."/>
            <person name="Chan S.K."/>
            <person name="Taylor G.A."/>
            <person name="Palmquist D.L."/>
            <person name="Jackman S.D."/>
            <person name="Nguyen A."/>
            <person name="Li M."/>
            <person name="Henderson H."/>
            <person name="Janes J.K."/>
            <person name="Zhao Y."/>
            <person name="Pandoh P."/>
            <person name="Moore R."/>
            <person name="Sperling F.A."/>
            <person name="Huber D.P."/>
            <person name="Birol I."/>
            <person name="Jones S.J."/>
            <person name="Bohlmann J."/>
        </authorList>
    </citation>
    <scope>NUCLEOTIDE SEQUENCE</scope>
</reference>
<dbReference type="PROSITE" id="PS50006">
    <property type="entry name" value="FHA_DOMAIN"/>
    <property type="match status" value="1"/>
</dbReference>
<dbReference type="SUPFAM" id="SSF49879">
    <property type="entry name" value="SMAD/FHA domain"/>
    <property type="match status" value="1"/>
</dbReference>
<dbReference type="Gene3D" id="2.60.200.20">
    <property type="match status" value="1"/>
</dbReference>
<feature type="non-terminal residue" evidence="1">
    <location>
        <position position="1"/>
    </location>
</feature>
<dbReference type="OrthoDB" id="687730at2759"/>
<dbReference type="HOGENOM" id="CLU_132839_0_0_1"/>